<protein>
    <submittedName>
        <fullName evidence="2">Uncharacterized protein</fullName>
    </submittedName>
</protein>
<feature type="region of interest" description="Disordered" evidence="1">
    <location>
        <begin position="58"/>
        <end position="86"/>
    </location>
</feature>
<dbReference type="EMBL" id="UINC01020293">
    <property type="protein sequence ID" value="SVA85349.1"/>
    <property type="molecule type" value="Genomic_DNA"/>
</dbReference>
<reference evidence="2" key="1">
    <citation type="submission" date="2018-05" db="EMBL/GenBank/DDBJ databases">
        <authorList>
            <person name="Lanie J.A."/>
            <person name="Ng W.-L."/>
            <person name="Kazmierczak K.M."/>
            <person name="Andrzejewski T.M."/>
            <person name="Davidsen T.M."/>
            <person name="Wayne K.J."/>
            <person name="Tettelin H."/>
            <person name="Glass J.I."/>
            <person name="Rusch D."/>
            <person name="Podicherti R."/>
            <person name="Tsui H.-C.T."/>
            <person name="Winkler M.E."/>
        </authorList>
    </citation>
    <scope>NUCLEOTIDE SEQUENCE</scope>
</reference>
<sequence>MTGPVGQYREGCDGTASATAFCSNGHYMVNRPSGTGDEDLVGCIHPVCRHAVERAHHPRNAAERKMAGALARTEPKTKVPNGGRGRMPAQFWLRMQSKPKSAPAEAPEPVVNVSPAPGIEVSLHDVPITILGELVEDHSATASRVAVTTEAV</sequence>
<accession>A0A381Z844</accession>
<gene>
    <name evidence="2" type="ORF">METZ01_LOCUS138203</name>
</gene>
<organism evidence="2">
    <name type="scientific">marine metagenome</name>
    <dbReference type="NCBI Taxonomy" id="408172"/>
    <lineage>
        <taxon>unclassified sequences</taxon>
        <taxon>metagenomes</taxon>
        <taxon>ecological metagenomes</taxon>
    </lineage>
</organism>
<evidence type="ECO:0000313" key="2">
    <source>
        <dbReference type="EMBL" id="SVA85349.1"/>
    </source>
</evidence>
<proteinExistence type="predicted"/>
<evidence type="ECO:0000256" key="1">
    <source>
        <dbReference type="SAM" id="MobiDB-lite"/>
    </source>
</evidence>
<dbReference type="AlphaFoldDB" id="A0A381Z844"/>
<name>A0A381Z844_9ZZZZ</name>